<organism evidence="1">
    <name type="scientific">Salmonella enterica</name>
    <name type="common">Salmonella choleraesuis</name>
    <dbReference type="NCBI Taxonomy" id="28901"/>
    <lineage>
        <taxon>Bacteria</taxon>
        <taxon>Pseudomonadati</taxon>
        <taxon>Pseudomonadota</taxon>
        <taxon>Gammaproteobacteria</taxon>
        <taxon>Enterobacterales</taxon>
        <taxon>Enterobacteriaceae</taxon>
        <taxon>Salmonella</taxon>
    </lineage>
</organism>
<reference evidence="1" key="1">
    <citation type="journal article" date="2018" name="Genome Biol.">
        <title>SKESA: strategic k-mer extension for scrupulous assemblies.</title>
        <authorList>
            <person name="Souvorov A."/>
            <person name="Agarwala R."/>
            <person name="Lipman D.J."/>
        </authorList>
    </citation>
    <scope>NUCLEOTIDE SEQUENCE</scope>
    <source>
        <strain evidence="1">MA.CK_00/00001968</strain>
    </source>
</reference>
<evidence type="ECO:0000313" key="1">
    <source>
        <dbReference type="EMBL" id="HAF2126696.1"/>
    </source>
</evidence>
<accession>A0A743P263</accession>
<dbReference type="EMBL" id="DAAUQX010000004">
    <property type="protein sequence ID" value="HAF2126696.1"/>
    <property type="molecule type" value="Genomic_DNA"/>
</dbReference>
<sequence>MNEITMTLMIHAENALNFSGETREVLKMWLNSVSENEALKVGAVISLLDNSIRELEQAREYFTAHKADGGSENEK</sequence>
<gene>
    <name evidence="1" type="ORF">G9F27_000800</name>
</gene>
<reference evidence="1" key="2">
    <citation type="submission" date="2020-02" db="EMBL/GenBank/DDBJ databases">
        <authorList>
            <consortium name="NCBI Pathogen Detection Project"/>
        </authorList>
    </citation>
    <scope>NUCLEOTIDE SEQUENCE</scope>
    <source>
        <strain evidence="1">MA.CK_00/00001968</strain>
    </source>
</reference>
<proteinExistence type="predicted"/>
<dbReference type="AlphaFoldDB" id="A0A743P263"/>
<name>A0A743P263_SALER</name>
<comment type="caution">
    <text evidence="1">The sequence shown here is derived from an EMBL/GenBank/DDBJ whole genome shotgun (WGS) entry which is preliminary data.</text>
</comment>
<protein>
    <submittedName>
        <fullName evidence="1">Uncharacterized protein</fullName>
    </submittedName>
</protein>